<organism evidence="2 4">
    <name type="scientific">Roseovarius indicus</name>
    <dbReference type="NCBI Taxonomy" id="540747"/>
    <lineage>
        <taxon>Bacteria</taxon>
        <taxon>Pseudomonadati</taxon>
        <taxon>Pseudomonadota</taxon>
        <taxon>Alphaproteobacteria</taxon>
        <taxon>Rhodobacterales</taxon>
        <taxon>Roseobacteraceae</taxon>
        <taxon>Roseovarius</taxon>
    </lineage>
</organism>
<evidence type="ECO:0000313" key="4">
    <source>
        <dbReference type="Proteomes" id="UP000051401"/>
    </source>
</evidence>
<dbReference type="KEGG" id="rid:RIdsm_02755"/>
<keyword evidence="1" id="KW-0732">Signal</keyword>
<evidence type="ECO:0000313" key="5">
    <source>
        <dbReference type="Proteomes" id="UP000325785"/>
    </source>
</evidence>
<evidence type="ECO:0000256" key="1">
    <source>
        <dbReference type="ARBA" id="ARBA00022729"/>
    </source>
</evidence>
<dbReference type="Gene3D" id="3.40.190.10">
    <property type="entry name" value="Periplasmic binding protein-like II"/>
    <property type="match status" value="2"/>
</dbReference>
<dbReference type="SUPFAM" id="SSF53850">
    <property type="entry name" value="Periplasmic binding protein-like II"/>
    <property type="match status" value="1"/>
</dbReference>
<dbReference type="PANTHER" id="PTHR30222:SF17">
    <property type="entry name" value="SPERMIDINE_PUTRESCINE-BINDING PERIPLASMIC PROTEIN"/>
    <property type="match status" value="1"/>
</dbReference>
<protein>
    <submittedName>
        <fullName evidence="3">Putrescine-binding periplasmic protein</fullName>
    </submittedName>
</protein>
<proteinExistence type="predicted"/>
<dbReference type="STRING" id="540747.SAMN04488031_101590"/>
<dbReference type="EMBL" id="LAXI01000004">
    <property type="protein sequence ID" value="KRS18221.1"/>
    <property type="molecule type" value="Genomic_DNA"/>
</dbReference>
<dbReference type="AlphaFoldDB" id="A0A0T5PAW7"/>
<evidence type="ECO:0000313" key="2">
    <source>
        <dbReference type="EMBL" id="KRS18221.1"/>
    </source>
</evidence>
<dbReference type="PANTHER" id="PTHR30222">
    <property type="entry name" value="SPERMIDINE/PUTRESCINE-BINDING PERIPLASMIC PROTEIN"/>
    <property type="match status" value="1"/>
</dbReference>
<reference evidence="3 5" key="2">
    <citation type="submission" date="2018-08" db="EMBL/GenBank/DDBJ databases">
        <title>Genetic Globetrotter - A new plasmid hitch-hiking vast phylogenetic and geographic distances.</title>
        <authorList>
            <person name="Vollmers J."/>
            <person name="Petersen J."/>
        </authorList>
    </citation>
    <scope>NUCLEOTIDE SEQUENCE [LARGE SCALE GENOMIC DNA]</scope>
    <source>
        <strain evidence="3 5">DSM 26383</strain>
    </source>
</reference>
<evidence type="ECO:0000313" key="3">
    <source>
        <dbReference type="EMBL" id="QEW26947.1"/>
    </source>
</evidence>
<dbReference type="RefSeq" id="WP_057815355.1">
    <property type="nucleotide sequence ID" value="NZ_CP031598.1"/>
</dbReference>
<dbReference type="PROSITE" id="PS51318">
    <property type="entry name" value="TAT"/>
    <property type="match status" value="1"/>
</dbReference>
<dbReference type="Pfam" id="PF13416">
    <property type="entry name" value="SBP_bac_8"/>
    <property type="match status" value="1"/>
</dbReference>
<gene>
    <name evidence="3" type="primary">potF_2</name>
    <name evidence="3" type="ORF">RIdsm_02755</name>
    <name evidence="2" type="ORF">XM52_08715</name>
</gene>
<dbReference type="OrthoDB" id="9766989at2"/>
<dbReference type="PATRIC" id="fig|540747.5.peg.4534"/>
<name>A0A0T5PAW7_9RHOB</name>
<dbReference type="Proteomes" id="UP000325785">
    <property type="component" value="Chromosome"/>
</dbReference>
<reference evidence="2 4" key="1">
    <citation type="submission" date="2015-04" db="EMBL/GenBank/DDBJ databases">
        <title>The draft genome sequence of Roseovarius indicus B108T.</title>
        <authorList>
            <person name="Li G."/>
            <person name="Lai Q."/>
            <person name="Shao Z."/>
            <person name="Yan P."/>
        </authorList>
    </citation>
    <scope>NUCLEOTIDE SEQUENCE [LARGE SCALE GENOMIC DNA]</scope>
    <source>
        <strain evidence="2 4">B108</strain>
    </source>
</reference>
<dbReference type="EMBL" id="CP031598">
    <property type="protein sequence ID" value="QEW26947.1"/>
    <property type="molecule type" value="Genomic_DNA"/>
</dbReference>
<dbReference type="InterPro" id="IPR006059">
    <property type="entry name" value="SBP"/>
</dbReference>
<dbReference type="Proteomes" id="UP000051401">
    <property type="component" value="Unassembled WGS sequence"/>
</dbReference>
<dbReference type="InterPro" id="IPR006311">
    <property type="entry name" value="TAT_signal"/>
</dbReference>
<keyword evidence="4" id="KW-1185">Reference proteome</keyword>
<sequence>MTDKKAKPANVTRTRTYITPTRRQMLAGMAATAGVGAMGATASRAFAAGSLNYVGWEGYDTFLEAGDIAETVGATLEKTFISTADEVITKLRLGSSQVDLCTPYFIHDDFLVSQDLLEPIDLAKVPNFEKLHPVIRQYCEENMSENGSWYSVPVTYGSICMMYNADLAEKPTSWTDMLKDEYKGKVAITSDYPGNFYAWARVAGVENPNRMTRDELSKVTDMLINLKKNHLRTIASSYGELINLLANEEIVMCQGWEPVSTWVGDSVDIRPAYPKEKCMGFIEGYSIGKGSSNIDAAHAYIDHAISVEGQLAGAEWNTMPVVNADAMSQVSDLNDALYDYANIESYFTEETDVVPMYPLESDGELATWDEYQEAWERVLKG</sequence>
<accession>A0A0T5PAW7</accession>